<sequence length="796" mass="89133">MKASKGLLLVLMLGMAAGCGSSADTAADYVESGNEFFDNGNYDKARLEYKNAIQIDPRQAEPYYRLALLDEQSKNWKQMFANLTTVEQLDPNHVDAQIKLGRLYLLGGKLDEAMTRADKALSLKPESFDGRILKASILAKEQKFDEASKLLAEISKDYPDHKDILSLEVLILKDKGQLPAALAKAQEAVEKYPEDMSLRLIELSLYNEMKDYKGMANVYKEILERKPDEREVVLSYAKLLVSKLDRYDDALNILQSFLKKHPDDPEAQQFLLGLINQKNPQEALSKLDEMIKAAPDNYELRFAKAALLDKNGDVDGSVNELNSIVKEDPQGINGNKARVMLASYYASKQDFNKARELAQSVLDVAPEESGALLVRAKLDLIDQKYDQAVTDLRTVLRNSPDSDEAMILLAQAYQKQGSDALAEDSFRQALAANPYNATAALTVASMLVKESNYDKAEQVLVTALEKNSTNTNLLQQLTEIRILKKDWKAGIETIDLLKDQQGDTLLSHLLSGQLYEGQGDYALAKAEYEAALELDPNSSRAMQGLATSMEALDENEQLENYLNNFNQKYPQSMNGFATLAIHYFRIDKTEQAINILEKKLAEDKKWTLGYSLLTDYYLRNDKLTEAAKILKQAVDNIDDNIRFSLQLASIEESRGNYGEARNLYDAILKKNNNIDIAANNLASLLTDRFESPENLNRALEITKRFKSSTQPYFLDSYGWVNVKLNNLDEAKPVLEQAVSLDPNVAVFNYHLGVLHAKQGNSELARQYLNTAKQQASQDNDSALIAEIDTALSSLDN</sequence>
<dbReference type="AlphaFoldDB" id="A0A1I3XQ49"/>
<name>A0A1I3XQ49_9GAMM</name>
<feature type="chain" id="PRO_5011572561" evidence="2">
    <location>
        <begin position="27"/>
        <end position="796"/>
    </location>
</feature>
<dbReference type="InterPro" id="IPR011990">
    <property type="entry name" value="TPR-like_helical_dom_sf"/>
</dbReference>
<dbReference type="Pfam" id="PF13181">
    <property type="entry name" value="TPR_8"/>
    <property type="match status" value="1"/>
</dbReference>
<dbReference type="STRING" id="45496.SAMN04488079_106171"/>
<dbReference type="PROSITE" id="PS51257">
    <property type="entry name" value="PROKAR_LIPOPROTEIN"/>
    <property type="match status" value="1"/>
</dbReference>
<dbReference type="RefSeq" id="WP_091712794.1">
    <property type="nucleotide sequence ID" value="NZ_FOSH01000006.1"/>
</dbReference>
<dbReference type="Proteomes" id="UP000198924">
    <property type="component" value="Unassembled WGS sequence"/>
</dbReference>
<dbReference type="PROSITE" id="PS50005">
    <property type="entry name" value="TPR"/>
    <property type="match status" value="5"/>
</dbReference>
<reference evidence="4" key="1">
    <citation type="submission" date="2016-10" db="EMBL/GenBank/DDBJ databases">
        <authorList>
            <person name="Varghese N."/>
            <person name="Submissions S."/>
        </authorList>
    </citation>
    <scope>NUCLEOTIDE SEQUENCE [LARGE SCALE GENOMIC DNA]</scope>
    <source>
        <strain evidence="4">DSM 11578</strain>
    </source>
</reference>
<feature type="repeat" description="TPR" evidence="1">
    <location>
        <begin position="94"/>
        <end position="127"/>
    </location>
</feature>
<keyword evidence="2" id="KW-0732">Signal</keyword>
<feature type="repeat" description="TPR" evidence="1">
    <location>
        <begin position="403"/>
        <end position="436"/>
    </location>
</feature>
<organism evidence="3 4">
    <name type="scientific">Methylophaga sulfidovorans</name>
    <dbReference type="NCBI Taxonomy" id="45496"/>
    <lineage>
        <taxon>Bacteria</taxon>
        <taxon>Pseudomonadati</taxon>
        <taxon>Pseudomonadota</taxon>
        <taxon>Gammaproteobacteria</taxon>
        <taxon>Thiotrichales</taxon>
        <taxon>Piscirickettsiaceae</taxon>
        <taxon>Methylophaga</taxon>
    </lineage>
</organism>
<feature type="repeat" description="TPR" evidence="1">
    <location>
        <begin position="26"/>
        <end position="59"/>
    </location>
</feature>
<evidence type="ECO:0000313" key="3">
    <source>
        <dbReference type="EMBL" id="SFK21116.1"/>
    </source>
</evidence>
<keyword evidence="1" id="KW-0802">TPR repeat</keyword>
<feature type="signal peptide" evidence="2">
    <location>
        <begin position="1"/>
        <end position="26"/>
    </location>
</feature>
<gene>
    <name evidence="3" type="ORF">SAMN04488079_106171</name>
</gene>
<dbReference type="SUPFAM" id="SSF81901">
    <property type="entry name" value="HCP-like"/>
    <property type="match status" value="1"/>
</dbReference>
<dbReference type="Gene3D" id="1.25.40.10">
    <property type="entry name" value="Tetratricopeptide repeat domain"/>
    <property type="match status" value="4"/>
</dbReference>
<proteinExistence type="predicted"/>
<dbReference type="Pfam" id="PF14559">
    <property type="entry name" value="TPR_19"/>
    <property type="match status" value="3"/>
</dbReference>
<keyword evidence="4" id="KW-1185">Reference proteome</keyword>
<protein>
    <submittedName>
        <fullName evidence="3">Lipopolysaccharide biosynthesis regulator YciM, contains six TPR domains and a predicted metal-binding C-terminal domain</fullName>
    </submittedName>
</protein>
<feature type="repeat" description="TPR" evidence="1">
    <location>
        <begin position="711"/>
        <end position="744"/>
    </location>
</feature>
<evidence type="ECO:0000313" key="4">
    <source>
        <dbReference type="Proteomes" id="UP000198924"/>
    </source>
</evidence>
<feature type="repeat" description="TPR" evidence="1">
    <location>
        <begin position="505"/>
        <end position="538"/>
    </location>
</feature>
<evidence type="ECO:0000256" key="1">
    <source>
        <dbReference type="PROSITE-ProRule" id="PRU00339"/>
    </source>
</evidence>
<dbReference type="Pfam" id="PF13432">
    <property type="entry name" value="TPR_16"/>
    <property type="match status" value="3"/>
</dbReference>
<dbReference type="OrthoDB" id="7637125at2"/>
<dbReference type="SMART" id="SM00028">
    <property type="entry name" value="TPR"/>
    <property type="match status" value="13"/>
</dbReference>
<accession>A0A1I3XQ49</accession>
<dbReference type="InterPro" id="IPR019734">
    <property type="entry name" value="TPR_rpt"/>
</dbReference>
<dbReference type="PANTHER" id="PTHR12558">
    <property type="entry name" value="CELL DIVISION CYCLE 16,23,27"/>
    <property type="match status" value="1"/>
</dbReference>
<dbReference type="SUPFAM" id="SSF48452">
    <property type="entry name" value="TPR-like"/>
    <property type="match status" value="2"/>
</dbReference>
<dbReference type="Pfam" id="PF13414">
    <property type="entry name" value="TPR_11"/>
    <property type="match status" value="1"/>
</dbReference>
<evidence type="ECO:0000256" key="2">
    <source>
        <dbReference type="SAM" id="SignalP"/>
    </source>
</evidence>
<dbReference type="PANTHER" id="PTHR12558:SF13">
    <property type="entry name" value="CELL DIVISION CYCLE PROTEIN 27 HOMOLOG"/>
    <property type="match status" value="1"/>
</dbReference>
<dbReference type="EMBL" id="FOSH01000006">
    <property type="protein sequence ID" value="SFK21116.1"/>
    <property type="molecule type" value="Genomic_DNA"/>
</dbReference>